<dbReference type="Pfam" id="PF00153">
    <property type="entry name" value="Mito_carr"/>
    <property type="match status" value="1"/>
</dbReference>
<dbReference type="InParanoid" id="A0A194RPN1"/>
<dbReference type="Pfam" id="PF17793">
    <property type="entry name" value="AHD"/>
    <property type="match status" value="1"/>
</dbReference>
<dbReference type="SUPFAM" id="SSF103506">
    <property type="entry name" value="Mitochondrial carrier"/>
    <property type="match status" value="1"/>
</dbReference>
<feature type="compositionally biased region" description="Low complexity" evidence="8">
    <location>
        <begin position="649"/>
        <end position="667"/>
    </location>
</feature>
<dbReference type="GO" id="GO:0008023">
    <property type="term" value="C:transcription elongation factor complex"/>
    <property type="evidence" value="ECO:0007669"/>
    <property type="project" value="TreeGrafter"/>
</dbReference>
<dbReference type="GO" id="GO:0045893">
    <property type="term" value="P:positive regulation of DNA-templated transcription"/>
    <property type="evidence" value="ECO:0007669"/>
    <property type="project" value="TreeGrafter"/>
</dbReference>
<feature type="compositionally biased region" description="Basic and acidic residues" evidence="8">
    <location>
        <begin position="732"/>
        <end position="783"/>
    </location>
</feature>
<feature type="compositionally biased region" description="Basic and acidic residues" evidence="8">
    <location>
        <begin position="712"/>
        <end position="722"/>
    </location>
</feature>
<keyword evidence="3 6" id="KW-0812">Transmembrane</keyword>
<dbReference type="InterPro" id="IPR023395">
    <property type="entry name" value="MCP_dom_sf"/>
</dbReference>
<accession>A0A194RPN1</accession>
<dbReference type="GO" id="GO:0016020">
    <property type="term" value="C:membrane"/>
    <property type="evidence" value="ECO:0007669"/>
    <property type="project" value="UniProtKB-SubCell"/>
</dbReference>
<dbReference type="PANTHER" id="PTHR47827">
    <property type="entry name" value="AHD DOMAIN-CONTAINING PROTEIN"/>
    <property type="match status" value="1"/>
</dbReference>
<dbReference type="EMBL" id="KQ459896">
    <property type="protein sequence ID" value="KPJ19364.1"/>
    <property type="molecule type" value="Genomic_DNA"/>
</dbReference>
<feature type="domain" description="YEATS" evidence="9">
    <location>
        <begin position="355"/>
        <end position="486"/>
    </location>
</feature>
<evidence type="ECO:0000259" key="9">
    <source>
        <dbReference type="PROSITE" id="PS51037"/>
    </source>
</evidence>
<dbReference type="InterPro" id="IPR040930">
    <property type="entry name" value="AF-9_AHD"/>
</dbReference>
<evidence type="ECO:0000256" key="8">
    <source>
        <dbReference type="SAM" id="MobiDB-lite"/>
    </source>
</evidence>
<dbReference type="CDD" id="cd16906">
    <property type="entry name" value="YEATS_AF-9_like"/>
    <property type="match status" value="1"/>
</dbReference>
<feature type="compositionally biased region" description="Polar residues" evidence="8">
    <location>
        <begin position="516"/>
        <end position="526"/>
    </location>
</feature>
<dbReference type="InterPro" id="IPR052790">
    <property type="entry name" value="YEATS_domain"/>
</dbReference>
<feature type="repeat" description="Solcar" evidence="6">
    <location>
        <begin position="256"/>
        <end position="355"/>
    </location>
</feature>
<evidence type="ECO:0000313" key="11">
    <source>
        <dbReference type="Proteomes" id="UP000053240"/>
    </source>
</evidence>
<feature type="compositionally biased region" description="Polar residues" evidence="8">
    <location>
        <begin position="890"/>
        <end position="900"/>
    </location>
</feature>
<feature type="compositionally biased region" description="Polar residues" evidence="8">
    <location>
        <begin position="872"/>
        <end position="883"/>
    </location>
</feature>
<dbReference type="Pfam" id="PF03366">
    <property type="entry name" value="YEATS"/>
    <property type="match status" value="1"/>
</dbReference>
<evidence type="ECO:0000256" key="5">
    <source>
        <dbReference type="ARBA" id="ARBA00023242"/>
    </source>
</evidence>
<evidence type="ECO:0000313" key="10">
    <source>
        <dbReference type="EMBL" id="KPJ19364.1"/>
    </source>
</evidence>
<organism evidence="10 11">
    <name type="scientific">Papilio machaon</name>
    <name type="common">Old World swallowtail butterfly</name>
    <dbReference type="NCBI Taxonomy" id="76193"/>
    <lineage>
        <taxon>Eukaryota</taxon>
        <taxon>Metazoa</taxon>
        <taxon>Ecdysozoa</taxon>
        <taxon>Arthropoda</taxon>
        <taxon>Hexapoda</taxon>
        <taxon>Insecta</taxon>
        <taxon>Pterygota</taxon>
        <taxon>Neoptera</taxon>
        <taxon>Endopterygota</taxon>
        <taxon>Lepidoptera</taxon>
        <taxon>Glossata</taxon>
        <taxon>Ditrysia</taxon>
        <taxon>Papilionoidea</taxon>
        <taxon>Papilionidae</taxon>
        <taxon>Papilioninae</taxon>
        <taxon>Papilio</taxon>
    </lineage>
</organism>
<feature type="compositionally biased region" description="Acidic residues" evidence="8">
    <location>
        <begin position="931"/>
        <end position="947"/>
    </location>
</feature>
<dbReference type="STRING" id="76193.A0A194RPN1"/>
<evidence type="ECO:0000256" key="1">
    <source>
        <dbReference type="ARBA" id="ARBA00004141"/>
    </source>
</evidence>
<evidence type="ECO:0000256" key="4">
    <source>
        <dbReference type="ARBA" id="ARBA00023136"/>
    </source>
</evidence>
<dbReference type="PANTHER" id="PTHR47827:SF3">
    <property type="entry name" value="AF-9 ANC1 HOMOLOGY DOMAIN-CONTAINING PROTEIN"/>
    <property type="match status" value="1"/>
</dbReference>
<keyword evidence="4 6" id="KW-0472">Membrane</keyword>
<feature type="compositionally biased region" description="Basic and acidic residues" evidence="8">
    <location>
        <begin position="837"/>
        <end position="864"/>
    </location>
</feature>
<feature type="compositionally biased region" description="Basic residues" evidence="8">
    <location>
        <begin position="959"/>
        <end position="977"/>
    </location>
</feature>
<gene>
    <name evidence="10" type="ORF">RR48_10991</name>
</gene>
<keyword evidence="5 7" id="KW-0539">Nucleus</keyword>
<sequence length="1100" mass="125496">MAGFGDYTGYNRPFGFDPNRESNDLYDTRYQQIYGYHTPMTEEFQGPPLVMDDIPEEENNTFVTTAISVASLVTENLLSHPFIVLRRQCQVNRGLKSYHIVPYTLLPVVVKLHRRQELTTLWKGIGSTCIVKGLNLAVEDLISKGTNWPNGKKTDSEEVVIFLKTPIIISSLYVPAEGLGAYPNLGGVLGHSQPRWPSAGWLTSHISLNFFSDMCSLLLRKITIKALRFQQRHRHELSDSYNSNFPKNTQNPLIEDINLKANIFSFITMEIIFYPIETIIHRLHIQGTRTIIDNLDTGTSVTPILTGYEGFMDCYNTTISKEGVSGLYKGFGALVLQLAAHLAIIKLTTIVVTEVCKMSTIKVCFEIGHTASLKSKKSPEGFTHDWEVFVRGTEGADISHFVEKVVFHLHETFPKPRRVVKEPPFSISESGYAGFIFPIEIYLKNKDEPKKITFSYDFTLQRTGSLKDRFIFQNPNDDFKKKLLKGGGIVTTNNAFYTNPDQENRSRDSFTEEKQQLVSKPKLSSENVKKHKSKEYKEEIPHKTSSFETLFGAPIQKPPKVSPDPKKVEKNAIAIKSQKKEKDRSSSDKKSKHEHKEPKSEKVKMKDEKDKIKAEKLKNHKDAERNKDKPSKRPNERPPSPDLVKKRCVSPVRRPQSPSQRSNSASSIKEEYKSKHLSENFESKKPKNEVESRPVEVKVEKEGKEKKKKEKKSHDRDKERKEKKEHKKESHKVKDSPKESPKELLKVKEVIKEKEQTRDTSHSREKPQKPEKIINKFSIERLRKTPPPEAEEHVENRKSKEKGDSERKHKHKKKDKKRDESKEKHKESSKEKKSKHEKVVKEPPTEKPEIIERRETPNLKERSIPEPASPISIDTASQCSSKSGLVKASHISTEDVNSSHSDSEVSLIADDDDDKVKIENPSPVVKHDPSPEPEPEPEPEAEPELEPVVEPPPVQQKEKSKKHKDRSKREEKRRKRKAAEEEEIESRKMAKTNELGVSNNDTEHGESSGSVSAETKVQDNGVSSSLGEDAEPGDLSPDYMVQLRGLQQRIMMIKNNEDLERVVNLIAETGRYEVTTQTFDFDLCMLDRSTVQQLIQLVGC</sequence>
<reference evidence="10 11" key="1">
    <citation type="journal article" date="2015" name="Nat. Commun.">
        <title>Outbred genome sequencing and CRISPR/Cas9 gene editing in butterflies.</title>
        <authorList>
            <person name="Li X."/>
            <person name="Fan D."/>
            <person name="Zhang W."/>
            <person name="Liu G."/>
            <person name="Zhang L."/>
            <person name="Zhao L."/>
            <person name="Fang X."/>
            <person name="Chen L."/>
            <person name="Dong Y."/>
            <person name="Chen Y."/>
            <person name="Ding Y."/>
            <person name="Zhao R."/>
            <person name="Feng M."/>
            <person name="Zhu Y."/>
            <person name="Feng Y."/>
            <person name="Jiang X."/>
            <person name="Zhu D."/>
            <person name="Xiang H."/>
            <person name="Feng X."/>
            <person name="Li S."/>
            <person name="Wang J."/>
            <person name="Zhang G."/>
            <person name="Kronforst M.R."/>
            <person name="Wang W."/>
        </authorList>
    </citation>
    <scope>NUCLEOTIDE SEQUENCE [LARGE SCALE GENOMIC DNA]</scope>
    <source>
        <strain evidence="10">Ya'a_city_454_Pm</strain>
        <tissue evidence="10">Whole body</tissue>
    </source>
</reference>
<feature type="compositionally biased region" description="Basic and acidic residues" evidence="8">
    <location>
        <begin position="578"/>
        <end position="636"/>
    </location>
</feature>
<feature type="compositionally biased region" description="Basic and acidic residues" evidence="8">
    <location>
        <begin position="817"/>
        <end position="831"/>
    </location>
</feature>
<keyword evidence="11" id="KW-1185">Reference proteome</keyword>
<proteinExistence type="inferred from homology"/>
<dbReference type="Gene3D" id="1.20.1270.290">
    <property type="match status" value="1"/>
</dbReference>
<dbReference type="AlphaFoldDB" id="A0A194RPN1"/>
<feature type="compositionally biased region" description="Basic and acidic residues" evidence="8">
    <location>
        <begin position="790"/>
        <end position="807"/>
    </location>
</feature>
<feature type="compositionally biased region" description="Polar residues" evidence="8">
    <location>
        <begin position="1007"/>
        <end position="1026"/>
    </location>
</feature>
<evidence type="ECO:0000256" key="3">
    <source>
        <dbReference type="ARBA" id="ARBA00022692"/>
    </source>
</evidence>
<evidence type="ECO:0000256" key="7">
    <source>
        <dbReference type="PROSITE-ProRule" id="PRU00376"/>
    </source>
</evidence>
<name>A0A194RPN1_PAPMA</name>
<dbReference type="PROSITE" id="PS50920">
    <property type="entry name" value="SOLCAR"/>
    <property type="match status" value="1"/>
</dbReference>
<dbReference type="PROSITE" id="PS51037">
    <property type="entry name" value="YEATS"/>
    <property type="match status" value="1"/>
</dbReference>
<feature type="compositionally biased region" description="Basic and acidic residues" evidence="8">
    <location>
        <begin position="502"/>
        <end position="515"/>
    </location>
</feature>
<dbReference type="InterPro" id="IPR018108">
    <property type="entry name" value="MCP_transmembrane"/>
</dbReference>
<dbReference type="GO" id="GO:0003682">
    <property type="term" value="F:chromatin binding"/>
    <property type="evidence" value="ECO:0007669"/>
    <property type="project" value="TreeGrafter"/>
</dbReference>
<dbReference type="Gene3D" id="1.50.40.10">
    <property type="entry name" value="Mitochondrial carrier domain"/>
    <property type="match status" value="1"/>
</dbReference>
<comment type="subcellular location">
    <subcellularLocation>
        <location evidence="1">Membrane</location>
        <topology evidence="1">Multi-pass membrane protein</topology>
    </subcellularLocation>
    <subcellularLocation>
        <location evidence="7">Nucleus</location>
    </subcellularLocation>
</comment>
<feature type="compositionally biased region" description="Basic and acidic residues" evidence="8">
    <location>
        <begin position="668"/>
        <end position="705"/>
    </location>
</feature>
<feature type="region of interest" description="Disordered" evidence="8">
    <location>
        <begin position="494"/>
        <end position="1036"/>
    </location>
</feature>
<evidence type="ECO:0000256" key="2">
    <source>
        <dbReference type="ARBA" id="ARBA00006375"/>
    </source>
</evidence>
<evidence type="ECO:0000256" key="6">
    <source>
        <dbReference type="PROSITE-ProRule" id="PRU00282"/>
    </source>
</evidence>
<dbReference type="InterPro" id="IPR055129">
    <property type="entry name" value="YEATS_dom"/>
</dbReference>
<dbReference type="Gene3D" id="2.60.40.1970">
    <property type="entry name" value="YEATS domain"/>
    <property type="match status" value="1"/>
</dbReference>
<protein>
    <submittedName>
        <fullName evidence="10">Solute carrier family 25 member 46</fullName>
    </submittedName>
</protein>
<dbReference type="InterPro" id="IPR038704">
    <property type="entry name" value="YEAST_sf"/>
</dbReference>
<dbReference type="FunCoup" id="A0A194RPN1">
    <property type="interactions" value="351"/>
</dbReference>
<dbReference type="Proteomes" id="UP000053240">
    <property type="component" value="Unassembled WGS sequence"/>
</dbReference>
<comment type="similarity">
    <text evidence="2">Belongs to the mitochondrial carrier (TC 2.A.29) family.</text>
</comment>